<dbReference type="PATRIC" id="fig|1349767.4.peg.2836"/>
<evidence type="ECO:0000256" key="2">
    <source>
        <dbReference type="PIRSR" id="PIRSR036551-1"/>
    </source>
</evidence>
<dbReference type="InterPro" id="IPR023099">
    <property type="entry name" value="Glyco_hydro_46_N"/>
</dbReference>
<organism evidence="4 5">
    <name type="scientific">Janthinobacterium agaricidamnosum NBRC 102515 = DSM 9628</name>
    <dbReference type="NCBI Taxonomy" id="1349767"/>
    <lineage>
        <taxon>Bacteria</taxon>
        <taxon>Pseudomonadati</taxon>
        <taxon>Pseudomonadota</taxon>
        <taxon>Betaproteobacteria</taxon>
        <taxon>Burkholderiales</taxon>
        <taxon>Oxalobacteraceae</taxon>
        <taxon>Janthinobacterium</taxon>
    </lineage>
</organism>
<dbReference type="Proteomes" id="UP000027604">
    <property type="component" value="Chromosome I"/>
</dbReference>
<dbReference type="GO" id="GO:0005576">
    <property type="term" value="C:extracellular region"/>
    <property type="evidence" value="ECO:0007669"/>
    <property type="project" value="UniProtKB-SubCell"/>
</dbReference>
<dbReference type="EMBL" id="HG322949">
    <property type="protein sequence ID" value="CDG81765.1"/>
    <property type="molecule type" value="Genomic_DNA"/>
</dbReference>
<feature type="active site" description="Proton donor" evidence="2">
    <location>
        <position position="69"/>
    </location>
</feature>
<dbReference type="SUPFAM" id="SSF53955">
    <property type="entry name" value="Lysozyme-like"/>
    <property type="match status" value="1"/>
</dbReference>
<accession>W0V2A3</accession>
<dbReference type="Gene3D" id="3.30.386.10">
    <property type="entry name" value="Chitosanase, subunit A, domain 2"/>
    <property type="match status" value="1"/>
</dbReference>
<evidence type="ECO:0000313" key="5">
    <source>
        <dbReference type="Proteomes" id="UP000027604"/>
    </source>
</evidence>
<gene>
    <name evidence="4" type="primary">csn</name>
    <name evidence="4" type="ORF">GJA_1110</name>
</gene>
<feature type="active site" description="Nucleophile" evidence="2">
    <location>
        <position position="87"/>
    </location>
</feature>
<keyword evidence="1 4" id="KW-0326">Glycosidase</keyword>
<dbReference type="EC" id="3.2.1.132" evidence="1"/>
<protein>
    <recommendedName>
        <fullName evidence="1">Chitosanase</fullName>
        <ecNumber evidence="1">3.2.1.132</ecNumber>
    </recommendedName>
</protein>
<proteinExistence type="inferred from homology"/>
<dbReference type="PROSITE" id="PS60000">
    <property type="entry name" value="CHITOSANASE_46_80"/>
    <property type="match status" value="1"/>
</dbReference>
<dbReference type="HOGENOM" id="CLU_067742_1_0_4"/>
<name>W0V2A3_9BURK</name>
<dbReference type="InterPro" id="IPR000400">
    <property type="entry name" value="Glyco_hydro_46"/>
</dbReference>
<sequence length="287" mass="30343">MLFVIGLTLSACGGGGGAGGQPANPSAPAGPDTPVVTPPPPPSPPPASADGLSAADKKEIAMQLVSSAENSSLNWKAQYGYIEDIGDGRGYTAGIIGFTSGTGDMLELVTAYNAIQPVNVLGKYLPALRKVNGSASHDGLDPNFVADWGIAAQDAVFKQSQDTLRDNEYFNPAVALAKQDGLRTLGQFIYYDAIVMHGPGSDTQRSSFNGIRAVALQKALPPSKGGDETAYLNAFLDVRRALMLSESDHAGNIDRIDTEQRLFLQNANLDLKTPLNWKVNQTSFHIP</sequence>
<dbReference type="CDD" id="cd00978">
    <property type="entry name" value="chitosanase_GH46"/>
    <property type="match status" value="1"/>
</dbReference>
<dbReference type="GO" id="GO:0005975">
    <property type="term" value="P:carbohydrate metabolic process"/>
    <property type="evidence" value="ECO:0007669"/>
    <property type="project" value="UniProtKB-UniRule"/>
</dbReference>
<comment type="similarity">
    <text evidence="1">Belongs to the glycosyl hydrolase 46 family.</text>
</comment>
<comment type="subcellular location">
    <subcellularLocation>
        <location evidence="1">Secreted</location>
    </subcellularLocation>
</comment>
<keyword evidence="5" id="KW-1185">Reference proteome</keyword>
<dbReference type="eggNOG" id="COG3409">
    <property type="taxonomic scope" value="Bacteria"/>
</dbReference>
<evidence type="ECO:0000256" key="1">
    <source>
        <dbReference type="PIRNR" id="PIRNR036551"/>
    </source>
</evidence>
<dbReference type="AlphaFoldDB" id="W0V2A3"/>
<dbReference type="STRING" id="1349767.GJA_1110"/>
<dbReference type="InterPro" id="IPR023346">
    <property type="entry name" value="Lysozyme-like_dom_sf"/>
</dbReference>
<comment type="catalytic activity">
    <reaction evidence="1">
        <text>Endohydrolysis of beta-(1-&gt;4)-linkages between D-glucosamine residues in a partly acetylated chitosan.</text>
        <dbReference type="EC" id="3.2.1.132"/>
    </reaction>
</comment>
<feature type="compositionally biased region" description="Low complexity" evidence="3">
    <location>
        <begin position="21"/>
        <end position="35"/>
    </location>
</feature>
<dbReference type="Pfam" id="PF01374">
    <property type="entry name" value="Glyco_hydro_46"/>
    <property type="match status" value="1"/>
</dbReference>
<feature type="compositionally biased region" description="Pro residues" evidence="3">
    <location>
        <begin position="36"/>
        <end position="47"/>
    </location>
</feature>
<keyword evidence="1 4" id="KW-0378">Hydrolase</keyword>
<keyword evidence="1" id="KW-0964">Secreted</keyword>
<feature type="region of interest" description="Disordered" evidence="3">
    <location>
        <begin position="15"/>
        <end position="53"/>
    </location>
</feature>
<dbReference type="KEGG" id="jag:GJA_1110"/>
<reference evidence="4" key="1">
    <citation type="journal article" date="2015" name="Genome Announc.">
        <title>Genome Sequence of Mushroom Soft-Rot Pathogen Janthinobacterium agaricidamnosum.</title>
        <authorList>
            <person name="Graupner K."/>
            <person name="Lackner G."/>
            <person name="Hertweck C."/>
        </authorList>
    </citation>
    <scope>NUCLEOTIDE SEQUENCE [LARGE SCALE GENOMIC DNA]</scope>
    <source>
        <strain evidence="4">DSM 9628</strain>
    </source>
</reference>
<comment type="function">
    <text evidence="1">Aids in the defense against invading fungal pathogens by degrading their cell wall chitosan.</text>
</comment>
<dbReference type="PIRSF" id="PIRSF036551">
    <property type="entry name" value="Chitosanase"/>
    <property type="match status" value="1"/>
</dbReference>
<evidence type="ECO:0000313" key="4">
    <source>
        <dbReference type="EMBL" id="CDG81765.1"/>
    </source>
</evidence>
<dbReference type="Gene3D" id="1.20.141.10">
    <property type="entry name" value="Chitosanase, subunit A, domain 1"/>
    <property type="match status" value="1"/>
</dbReference>
<dbReference type="GO" id="GO:0016977">
    <property type="term" value="F:chitosanase activity"/>
    <property type="evidence" value="ECO:0007669"/>
    <property type="project" value="UniProtKB-UniRule"/>
</dbReference>
<evidence type="ECO:0000256" key="3">
    <source>
        <dbReference type="SAM" id="MobiDB-lite"/>
    </source>
</evidence>